<dbReference type="EMBL" id="CP048620">
    <property type="protein sequence ID" value="QPJ64200.1"/>
    <property type="molecule type" value="Genomic_DNA"/>
</dbReference>
<comment type="catalytic activity">
    <reaction evidence="1">
        <text>ATP + protein L-histidine = ADP + protein N-phospho-L-histidine.</text>
        <dbReference type="EC" id="2.7.13.3"/>
    </reaction>
</comment>
<dbReference type="PANTHER" id="PTHR43047">
    <property type="entry name" value="TWO-COMPONENT HISTIDINE PROTEIN KINASE"/>
    <property type="match status" value="1"/>
</dbReference>
<dbReference type="PANTHER" id="PTHR43047:SF72">
    <property type="entry name" value="OSMOSENSING HISTIDINE PROTEIN KINASE SLN1"/>
    <property type="match status" value="1"/>
</dbReference>
<keyword evidence="7" id="KW-0418">Kinase</keyword>
<keyword evidence="6" id="KW-0547">Nucleotide-binding</keyword>
<dbReference type="SMART" id="SM00448">
    <property type="entry name" value="REC"/>
    <property type="match status" value="1"/>
</dbReference>
<evidence type="ECO:0000256" key="9">
    <source>
        <dbReference type="ARBA" id="ARBA00023012"/>
    </source>
</evidence>
<dbReference type="SUPFAM" id="SSF55874">
    <property type="entry name" value="ATPase domain of HSP90 chaperone/DNA topoisomerase II/histidine kinase"/>
    <property type="match status" value="1"/>
</dbReference>
<evidence type="ECO:0000256" key="11">
    <source>
        <dbReference type="PROSITE-ProRule" id="PRU00169"/>
    </source>
</evidence>
<evidence type="ECO:0000256" key="2">
    <source>
        <dbReference type="ARBA" id="ARBA00004370"/>
    </source>
</evidence>
<keyword evidence="12" id="KW-0175">Coiled coil</keyword>
<evidence type="ECO:0000256" key="3">
    <source>
        <dbReference type="ARBA" id="ARBA00012438"/>
    </source>
</evidence>
<dbReference type="Proteomes" id="UP000594464">
    <property type="component" value="Chromosome"/>
</dbReference>
<keyword evidence="10 13" id="KW-0472">Membrane</keyword>
<dbReference type="Pfam" id="PF00512">
    <property type="entry name" value="HisKA"/>
    <property type="match status" value="1"/>
</dbReference>
<feature type="domain" description="Histidine kinase" evidence="14">
    <location>
        <begin position="335"/>
        <end position="554"/>
    </location>
</feature>
<evidence type="ECO:0000256" key="1">
    <source>
        <dbReference type="ARBA" id="ARBA00000085"/>
    </source>
</evidence>
<keyword evidence="4 11" id="KW-0597">Phosphoprotein</keyword>
<feature type="modified residue" description="4-aspartylphosphate" evidence="11">
    <location>
        <position position="630"/>
    </location>
</feature>
<gene>
    <name evidence="16" type="ORF">G3M78_01810</name>
</gene>
<evidence type="ECO:0000313" key="17">
    <source>
        <dbReference type="Proteomes" id="UP000594464"/>
    </source>
</evidence>
<dbReference type="FunFam" id="3.30.565.10:FF:000006">
    <property type="entry name" value="Sensor histidine kinase WalK"/>
    <property type="match status" value="1"/>
</dbReference>
<dbReference type="Gene3D" id="3.30.565.10">
    <property type="entry name" value="Histidine kinase-like ATPase, C-terminal domain"/>
    <property type="match status" value="1"/>
</dbReference>
<evidence type="ECO:0000256" key="7">
    <source>
        <dbReference type="ARBA" id="ARBA00022777"/>
    </source>
</evidence>
<dbReference type="GO" id="GO:0005886">
    <property type="term" value="C:plasma membrane"/>
    <property type="evidence" value="ECO:0007669"/>
    <property type="project" value="TreeGrafter"/>
</dbReference>
<feature type="domain" description="Response regulatory" evidence="15">
    <location>
        <begin position="580"/>
        <end position="697"/>
    </location>
</feature>
<dbReference type="GO" id="GO:0000155">
    <property type="term" value="F:phosphorelay sensor kinase activity"/>
    <property type="evidence" value="ECO:0007669"/>
    <property type="project" value="InterPro"/>
</dbReference>
<keyword evidence="13" id="KW-0812">Transmembrane</keyword>
<dbReference type="Pfam" id="PF00072">
    <property type="entry name" value="Response_reg"/>
    <property type="match status" value="1"/>
</dbReference>
<feature type="coiled-coil region" evidence="12">
    <location>
        <begin position="301"/>
        <end position="335"/>
    </location>
</feature>
<feature type="transmembrane region" description="Helical" evidence="13">
    <location>
        <begin position="264"/>
        <end position="288"/>
    </location>
</feature>
<dbReference type="InterPro" id="IPR003594">
    <property type="entry name" value="HATPase_dom"/>
</dbReference>
<feature type="transmembrane region" description="Helical" evidence="13">
    <location>
        <begin position="20"/>
        <end position="41"/>
    </location>
</feature>
<dbReference type="PROSITE" id="PS50110">
    <property type="entry name" value="RESPONSE_REGULATORY"/>
    <property type="match status" value="1"/>
</dbReference>
<proteinExistence type="predicted"/>
<keyword evidence="13" id="KW-1133">Transmembrane helix</keyword>
<evidence type="ECO:0000256" key="8">
    <source>
        <dbReference type="ARBA" id="ARBA00022840"/>
    </source>
</evidence>
<dbReference type="GO" id="GO:0009927">
    <property type="term" value="F:histidine phosphotransfer kinase activity"/>
    <property type="evidence" value="ECO:0007669"/>
    <property type="project" value="TreeGrafter"/>
</dbReference>
<dbReference type="InterPro" id="IPR001789">
    <property type="entry name" value="Sig_transdc_resp-reg_receiver"/>
</dbReference>
<dbReference type="Gene3D" id="1.10.287.130">
    <property type="match status" value="1"/>
</dbReference>
<evidence type="ECO:0000259" key="14">
    <source>
        <dbReference type="PROSITE" id="PS50109"/>
    </source>
</evidence>
<keyword evidence="5" id="KW-0808">Transferase</keyword>
<dbReference type="InterPro" id="IPR005467">
    <property type="entry name" value="His_kinase_dom"/>
</dbReference>
<dbReference type="PROSITE" id="PS50109">
    <property type="entry name" value="HIS_KIN"/>
    <property type="match status" value="1"/>
</dbReference>
<dbReference type="Pfam" id="PF02518">
    <property type="entry name" value="HATPase_c"/>
    <property type="match status" value="1"/>
</dbReference>
<comment type="subcellular location">
    <subcellularLocation>
        <location evidence="2">Membrane</location>
    </subcellularLocation>
</comment>
<evidence type="ECO:0000256" key="6">
    <source>
        <dbReference type="ARBA" id="ARBA00022741"/>
    </source>
</evidence>
<evidence type="ECO:0000256" key="13">
    <source>
        <dbReference type="SAM" id="Phobius"/>
    </source>
</evidence>
<dbReference type="EC" id="2.7.13.3" evidence="3"/>
<evidence type="ECO:0000256" key="12">
    <source>
        <dbReference type="SAM" id="Coils"/>
    </source>
</evidence>
<evidence type="ECO:0000256" key="10">
    <source>
        <dbReference type="ARBA" id="ARBA00023136"/>
    </source>
</evidence>
<evidence type="ECO:0000256" key="5">
    <source>
        <dbReference type="ARBA" id="ARBA00022679"/>
    </source>
</evidence>
<dbReference type="CDD" id="cd00082">
    <property type="entry name" value="HisKA"/>
    <property type="match status" value="1"/>
</dbReference>
<dbReference type="InterPro" id="IPR011006">
    <property type="entry name" value="CheY-like_superfamily"/>
</dbReference>
<dbReference type="InterPro" id="IPR036097">
    <property type="entry name" value="HisK_dim/P_sf"/>
</dbReference>
<evidence type="ECO:0000259" key="15">
    <source>
        <dbReference type="PROSITE" id="PS50110"/>
    </source>
</evidence>
<keyword evidence="9" id="KW-0902">Two-component regulatory system</keyword>
<dbReference type="AlphaFoldDB" id="A0A7T0G2D0"/>
<dbReference type="Gene3D" id="3.40.50.2300">
    <property type="match status" value="1"/>
</dbReference>
<protein>
    <recommendedName>
        <fullName evidence="3">histidine kinase</fullName>
        <ecNumber evidence="3">2.7.13.3</ecNumber>
    </recommendedName>
</protein>
<reference evidence="17" key="1">
    <citation type="submission" date="2020-02" db="EMBL/GenBank/DDBJ databases">
        <title>Genomic and physiological characterization of two novel Nitrospinaceae genera.</title>
        <authorList>
            <person name="Mueller A.J."/>
            <person name="Jung M.-Y."/>
            <person name="Strachan C.R."/>
            <person name="Herbold C.W."/>
            <person name="Kirkegaard R.H."/>
            <person name="Daims H."/>
        </authorList>
    </citation>
    <scope>NUCLEOTIDE SEQUENCE [LARGE SCALE GENOMIC DNA]</scope>
</reference>
<evidence type="ECO:0000256" key="4">
    <source>
        <dbReference type="ARBA" id="ARBA00022553"/>
    </source>
</evidence>
<dbReference type="InterPro" id="IPR003661">
    <property type="entry name" value="HisK_dim/P_dom"/>
</dbReference>
<organism evidence="16 17">
    <name type="scientific">Candidatus Nitrohelix vancouverensis</name>
    <dbReference type="NCBI Taxonomy" id="2705534"/>
    <lineage>
        <taxon>Bacteria</taxon>
        <taxon>Pseudomonadati</taxon>
        <taxon>Nitrospinota/Tectimicrobiota group</taxon>
        <taxon>Nitrospinota</taxon>
        <taxon>Nitrospinia</taxon>
        <taxon>Nitrospinales</taxon>
        <taxon>Nitrospinaceae</taxon>
        <taxon>Candidatus Nitrohelix</taxon>
    </lineage>
</organism>
<name>A0A7T0G2D0_9BACT</name>
<accession>A0A7T0G2D0</accession>
<dbReference type="InterPro" id="IPR004358">
    <property type="entry name" value="Sig_transdc_His_kin-like_C"/>
</dbReference>
<dbReference type="SMART" id="SM00387">
    <property type="entry name" value="HATPase_c"/>
    <property type="match status" value="1"/>
</dbReference>
<dbReference type="FunFam" id="1.10.287.130:FF:000038">
    <property type="entry name" value="Sensory transduction histidine kinase"/>
    <property type="match status" value="1"/>
</dbReference>
<keyword evidence="8" id="KW-0067">ATP-binding</keyword>
<dbReference type="GO" id="GO:0005524">
    <property type="term" value="F:ATP binding"/>
    <property type="evidence" value="ECO:0007669"/>
    <property type="project" value="UniProtKB-KW"/>
</dbReference>
<sequence length="698" mass="78889">MNTDIPSLDSVPKNVRRRFFILSFILCLAIQLYTLILWQALVNEEHENIRSTVRKEAEKFTLEFKAEITNGIVALERMAARIKNHTALPGHTSPHVSLWILDAQSFLADFNTLDSIGQFDQKLNERWKVTKKSEADQASMQAFLNREINLANNNIKSTLIHSATWSNSRNLVVIIPLMMGDKTKDYLIASFNLDDLISNILFKFPVEDFSIIFSNSMEVFNNDRQFDDYSKSPYGAQEEINFLGQKWDLYIWPNPVFLEHGKNILPGVVLFTGILTNLLIIAILFLSFKTWVGSKKILALNQTLELNVENRTKQLRLAKEEAERANRAKSEFLARMSHELRTPMNAILGFTQLLEMDGSNLTETQRDNIQKVISAGNHLLELINEVLDLSKVESGNLKLTFELIDIVPLVDNVFSISRPLANQRGVSLEYERIPDENYFVKVDPLRMKQVVLNLVSNAIKYNKQGGSVVVSYEKPKANRIRLGIRDTGPGIPHEKQDRLFKPFERLDIDQDQIEGTGIGLTISKQLVNLMNGAIGFQSAPGRGSYFYIDFPLSANITQTDAKDKSLDAEEPASVKNSKKQILYIEDIPANVELVRQILLIKSNIDLLWAGNAEDGILSAQKNIPDLILMDIHLPGMDGLTAFKQLQQIEAVKHIPVIALTADAMNFEVNKVSDLGFHAYITKPINVAAFLKIIDEILQ</sequence>
<dbReference type="SUPFAM" id="SSF52172">
    <property type="entry name" value="CheY-like"/>
    <property type="match status" value="1"/>
</dbReference>
<dbReference type="PRINTS" id="PR00344">
    <property type="entry name" value="BCTRLSENSOR"/>
</dbReference>
<dbReference type="SMART" id="SM00388">
    <property type="entry name" value="HisKA"/>
    <property type="match status" value="1"/>
</dbReference>
<evidence type="ECO:0000313" key="16">
    <source>
        <dbReference type="EMBL" id="QPJ64200.1"/>
    </source>
</evidence>
<dbReference type="KEGG" id="nva:G3M78_01810"/>
<dbReference type="InterPro" id="IPR036890">
    <property type="entry name" value="HATPase_C_sf"/>
</dbReference>
<dbReference type="SUPFAM" id="SSF47384">
    <property type="entry name" value="Homodimeric domain of signal transducing histidine kinase"/>
    <property type="match status" value="1"/>
</dbReference>